<feature type="compositionally biased region" description="Pro residues" evidence="1">
    <location>
        <begin position="1"/>
        <end position="10"/>
    </location>
</feature>
<organism evidence="3 4">
    <name type="scientific">Piptocephalis cylindrospora</name>
    <dbReference type="NCBI Taxonomy" id="1907219"/>
    <lineage>
        <taxon>Eukaryota</taxon>
        <taxon>Fungi</taxon>
        <taxon>Fungi incertae sedis</taxon>
        <taxon>Zoopagomycota</taxon>
        <taxon>Zoopagomycotina</taxon>
        <taxon>Zoopagomycetes</taxon>
        <taxon>Zoopagales</taxon>
        <taxon>Piptocephalidaceae</taxon>
        <taxon>Piptocephalis</taxon>
    </lineage>
</organism>
<reference evidence="4" key="1">
    <citation type="journal article" date="2018" name="Nat. Microbiol.">
        <title>Leveraging single-cell genomics to expand the fungal tree of life.</title>
        <authorList>
            <person name="Ahrendt S.R."/>
            <person name="Quandt C.A."/>
            <person name="Ciobanu D."/>
            <person name="Clum A."/>
            <person name="Salamov A."/>
            <person name="Andreopoulos B."/>
            <person name="Cheng J.F."/>
            <person name="Woyke T."/>
            <person name="Pelin A."/>
            <person name="Henrissat B."/>
            <person name="Reynolds N.K."/>
            <person name="Benny G.L."/>
            <person name="Smith M.E."/>
            <person name="James T.Y."/>
            <person name="Grigoriev I.V."/>
        </authorList>
    </citation>
    <scope>NUCLEOTIDE SEQUENCE [LARGE SCALE GENOMIC DNA]</scope>
</reference>
<evidence type="ECO:0000313" key="4">
    <source>
        <dbReference type="Proteomes" id="UP000267251"/>
    </source>
</evidence>
<feature type="non-terminal residue" evidence="3">
    <location>
        <position position="1"/>
    </location>
</feature>
<accession>A0A4P9XYM7</accession>
<name>A0A4P9XYM7_9FUNG</name>
<gene>
    <name evidence="3" type="ORF">BJ684DRAFT_5282</name>
</gene>
<proteinExistence type="predicted"/>
<feature type="compositionally biased region" description="Low complexity" evidence="1">
    <location>
        <begin position="28"/>
        <end position="47"/>
    </location>
</feature>
<dbReference type="InterPro" id="IPR010491">
    <property type="entry name" value="PRP1_N"/>
</dbReference>
<sequence length="94" mass="9946">FMGKPAPPGYVPGLGRGAAGFTTRSDIGPAREAPGDGAAGGAQATPAQEDPAQYQDPDKETGLFNTAPYEEDDEEADAIYSEVDKVMEERRQSR</sequence>
<dbReference type="GO" id="GO:0000398">
    <property type="term" value="P:mRNA splicing, via spliceosome"/>
    <property type="evidence" value="ECO:0007669"/>
    <property type="project" value="InterPro"/>
</dbReference>
<feature type="domain" description="PRP1 splicing factor N-terminal" evidence="2">
    <location>
        <begin position="6"/>
        <end position="94"/>
    </location>
</feature>
<protein>
    <submittedName>
        <fullName evidence="3">PRP1 splicing factor</fullName>
    </submittedName>
</protein>
<dbReference type="Proteomes" id="UP000267251">
    <property type="component" value="Unassembled WGS sequence"/>
</dbReference>
<evidence type="ECO:0000313" key="3">
    <source>
        <dbReference type="EMBL" id="RKP11543.1"/>
    </source>
</evidence>
<keyword evidence="4" id="KW-1185">Reference proteome</keyword>
<feature type="region of interest" description="Disordered" evidence="1">
    <location>
        <begin position="1"/>
        <end position="76"/>
    </location>
</feature>
<evidence type="ECO:0000256" key="1">
    <source>
        <dbReference type="SAM" id="MobiDB-lite"/>
    </source>
</evidence>
<dbReference type="AlphaFoldDB" id="A0A4P9XYM7"/>
<feature type="non-terminal residue" evidence="3">
    <location>
        <position position="94"/>
    </location>
</feature>
<dbReference type="EMBL" id="KZ988823">
    <property type="protein sequence ID" value="RKP11543.1"/>
    <property type="molecule type" value="Genomic_DNA"/>
</dbReference>
<evidence type="ECO:0000259" key="2">
    <source>
        <dbReference type="Pfam" id="PF06424"/>
    </source>
</evidence>
<dbReference type="Pfam" id="PF06424">
    <property type="entry name" value="PRP1_N"/>
    <property type="match status" value="1"/>
</dbReference>